<feature type="transmembrane region" description="Helical" evidence="1">
    <location>
        <begin position="20"/>
        <end position="52"/>
    </location>
</feature>
<keyword evidence="1" id="KW-0812">Transmembrane</keyword>
<evidence type="ECO:0000313" key="3">
    <source>
        <dbReference type="Proteomes" id="UP001501729"/>
    </source>
</evidence>
<evidence type="ECO:0000256" key="1">
    <source>
        <dbReference type="SAM" id="Phobius"/>
    </source>
</evidence>
<gene>
    <name evidence="2" type="ORF">GCM10025751_48220</name>
</gene>
<dbReference type="Proteomes" id="UP001501729">
    <property type="component" value="Unassembled WGS sequence"/>
</dbReference>
<sequence>MTALKTTFIDAIKHSRKVRFWGAILLALLVCYVFGIKGIGSFIIILGTAAVANWRA</sequence>
<keyword evidence="1" id="KW-0472">Membrane</keyword>
<keyword evidence="3" id="KW-1185">Reference proteome</keyword>
<keyword evidence="1" id="KW-1133">Transmembrane helix</keyword>
<comment type="caution">
    <text evidence="2">The sequence shown here is derived from an EMBL/GenBank/DDBJ whole genome shotgun (WGS) entry which is preliminary data.</text>
</comment>
<organism evidence="2 3">
    <name type="scientific">Haladaptatus pallidirubidus</name>
    <dbReference type="NCBI Taxonomy" id="1008152"/>
    <lineage>
        <taxon>Archaea</taxon>
        <taxon>Methanobacteriati</taxon>
        <taxon>Methanobacteriota</taxon>
        <taxon>Stenosarchaea group</taxon>
        <taxon>Halobacteria</taxon>
        <taxon>Halobacteriales</taxon>
        <taxon>Haladaptataceae</taxon>
        <taxon>Haladaptatus</taxon>
    </lineage>
</organism>
<reference evidence="2 3" key="1">
    <citation type="journal article" date="2019" name="Int. J. Syst. Evol. Microbiol.">
        <title>The Global Catalogue of Microorganisms (GCM) 10K type strain sequencing project: providing services to taxonomists for standard genome sequencing and annotation.</title>
        <authorList>
            <consortium name="The Broad Institute Genomics Platform"/>
            <consortium name="The Broad Institute Genome Sequencing Center for Infectious Disease"/>
            <person name="Wu L."/>
            <person name="Ma J."/>
        </authorList>
    </citation>
    <scope>NUCLEOTIDE SEQUENCE [LARGE SCALE GENOMIC DNA]</scope>
    <source>
        <strain evidence="2 3">JCM 17504</strain>
    </source>
</reference>
<dbReference type="EMBL" id="BAABKX010000022">
    <property type="protein sequence ID" value="GAA5061769.1"/>
    <property type="molecule type" value="Genomic_DNA"/>
</dbReference>
<protein>
    <submittedName>
        <fullName evidence="2">Uncharacterized protein</fullName>
    </submittedName>
</protein>
<evidence type="ECO:0000313" key="2">
    <source>
        <dbReference type="EMBL" id="GAA5061769.1"/>
    </source>
</evidence>
<dbReference type="RefSeq" id="WP_390185355.1">
    <property type="nucleotide sequence ID" value="NZ_JBHMAI010000007.1"/>
</dbReference>
<dbReference type="AlphaFoldDB" id="A0AAV3UP70"/>
<name>A0AAV3UP70_9EURY</name>
<accession>A0AAV3UP70</accession>
<proteinExistence type="predicted"/>